<dbReference type="OrthoDB" id="212616at2"/>
<sequence length="378" mass="42088">MQGKRYISWMLGIVILAGTGWSYWSKKQNEKPTEVESKAPPETTTAAKPLQTPIEVQNASLRDEKVEVLELNLAVNQRFPMIKTVEQTLSQASAAGIVNSKSKLELILALTVEELRDDGRKRFKVRYTGVKYSHDIAGERVNYDSNRTSGPVPPEVQAYQRLVDNGFSFWIGADNKIVELVGFDDFLKRCLQNTPASQRETVLAKISESSGDDGVANFIDDSIGLLPYNIDEHHKGGAIRVGETWTKTRRLTQPIPMTLKTEYTLRELNDKIATINIAGDIAASKISSPINQNGKSVQLYIRGGKSFGTCMIDRKTGLPLESKIERFLETTVKLASGKQFEQQKQIVTTIRAFPHQEERPLGPAAKITPRGTLKRSAN</sequence>
<organism evidence="3 4">
    <name type="scientific">Gimesia alba</name>
    <dbReference type="NCBI Taxonomy" id="2527973"/>
    <lineage>
        <taxon>Bacteria</taxon>
        <taxon>Pseudomonadati</taxon>
        <taxon>Planctomycetota</taxon>
        <taxon>Planctomycetia</taxon>
        <taxon>Planctomycetales</taxon>
        <taxon>Planctomycetaceae</taxon>
        <taxon>Gimesia</taxon>
    </lineage>
</organism>
<evidence type="ECO:0000256" key="2">
    <source>
        <dbReference type="SAM" id="Phobius"/>
    </source>
</evidence>
<evidence type="ECO:0000313" key="3">
    <source>
        <dbReference type="EMBL" id="QDT44530.1"/>
    </source>
</evidence>
<feature type="region of interest" description="Disordered" evidence="1">
    <location>
        <begin position="357"/>
        <end position="378"/>
    </location>
</feature>
<dbReference type="EMBL" id="CP036269">
    <property type="protein sequence ID" value="QDT44530.1"/>
    <property type="molecule type" value="Genomic_DNA"/>
</dbReference>
<keyword evidence="4" id="KW-1185">Reference proteome</keyword>
<dbReference type="Proteomes" id="UP000317171">
    <property type="component" value="Chromosome"/>
</dbReference>
<dbReference type="KEGG" id="gaz:Pan241w_46420"/>
<gene>
    <name evidence="3" type="ORF">Pan241w_46420</name>
</gene>
<dbReference type="InterPro" id="IPR046230">
    <property type="entry name" value="DUF6263"/>
</dbReference>
<accession>A0A517RKX2</accession>
<feature type="transmembrane region" description="Helical" evidence="2">
    <location>
        <begin position="6"/>
        <end position="24"/>
    </location>
</feature>
<evidence type="ECO:0000256" key="1">
    <source>
        <dbReference type="SAM" id="MobiDB-lite"/>
    </source>
</evidence>
<proteinExistence type="predicted"/>
<evidence type="ECO:0000313" key="4">
    <source>
        <dbReference type="Proteomes" id="UP000317171"/>
    </source>
</evidence>
<name>A0A517RKX2_9PLAN</name>
<reference evidence="3 4" key="1">
    <citation type="submission" date="2019-02" db="EMBL/GenBank/DDBJ databases">
        <title>Deep-cultivation of Planctomycetes and their phenomic and genomic characterization uncovers novel biology.</title>
        <authorList>
            <person name="Wiegand S."/>
            <person name="Jogler M."/>
            <person name="Boedeker C."/>
            <person name="Pinto D."/>
            <person name="Vollmers J."/>
            <person name="Rivas-Marin E."/>
            <person name="Kohn T."/>
            <person name="Peeters S.H."/>
            <person name="Heuer A."/>
            <person name="Rast P."/>
            <person name="Oberbeckmann S."/>
            <person name="Bunk B."/>
            <person name="Jeske O."/>
            <person name="Meyerdierks A."/>
            <person name="Storesund J.E."/>
            <person name="Kallscheuer N."/>
            <person name="Luecker S."/>
            <person name="Lage O.M."/>
            <person name="Pohl T."/>
            <person name="Merkel B.J."/>
            <person name="Hornburger P."/>
            <person name="Mueller R.-W."/>
            <person name="Bruemmer F."/>
            <person name="Labrenz M."/>
            <person name="Spormann A.M."/>
            <person name="Op den Camp H."/>
            <person name="Overmann J."/>
            <person name="Amann R."/>
            <person name="Jetten M.S.M."/>
            <person name="Mascher T."/>
            <person name="Medema M.H."/>
            <person name="Devos D.P."/>
            <person name="Kaster A.-K."/>
            <person name="Ovreas L."/>
            <person name="Rohde M."/>
            <person name="Galperin M.Y."/>
            <person name="Jogler C."/>
        </authorList>
    </citation>
    <scope>NUCLEOTIDE SEQUENCE [LARGE SCALE GENOMIC DNA]</scope>
    <source>
        <strain evidence="3 4">Pan241w</strain>
    </source>
</reference>
<dbReference type="Pfam" id="PF19777">
    <property type="entry name" value="DUF6263"/>
    <property type="match status" value="1"/>
</dbReference>
<keyword evidence="2" id="KW-0472">Membrane</keyword>
<dbReference type="AlphaFoldDB" id="A0A517RKX2"/>
<keyword evidence="2" id="KW-0812">Transmembrane</keyword>
<keyword evidence="2" id="KW-1133">Transmembrane helix</keyword>
<dbReference type="RefSeq" id="WP_145220066.1">
    <property type="nucleotide sequence ID" value="NZ_CP036269.1"/>
</dbReference>
<protein>
    <submittedName>
        <fullName evidence="3">Uncharacterized protein</fullName>
    </submittedName>
</protein>